<gene>
    <name evidence="9" type="ORF">LPB072_02425</name>
    <name evidence="10" type="ORF">LPB72_02150</name>
</gene>
<evidence type="ECO:0000256" key="1">
    <source>
        <dbReference type="ARBA" id="ARBA00004162"/>
    </source>
</evidence>
<evidence type="ECO:0000256" key="7">
    <source>
        <dbReference type="RuleBase" id="RU003879"/>
    </source>
</evidence>
<evidence type="ECO:0000256" key="8">
    <source>
        <dbReference type="SAM" id="Phobius"/>
    </source>
</evidence>
<evidence type="ECO:0000313" key="9">
    <source>
        <dbReference type="EMBL" id="AOW11891.1"/>
    </source>
</evidence>
<keyword evidence="4 7" id="KW-0812">Transmembrane</keyword>
<keyword evidence="7" id="KW-0653">Protein transport</keyword>
<comment type="subcellular location">
    <subcellularLocation>
        <location evidence="1">Cell membrane</location>
        <topology evidence="1">Single-pass membrane protein</topology>
    </subcellularLocation>
    <subcellularLocation>
        <location evidence="7">Cell membrane</location>
        <topology evidence="7">Single-pass type II membrane protein</topology>
    </subcellularLocation>
</comment>
<keyword evidence="7" id="KW-0813">Transport</keyword>
<organism evidence="9 12">
    <name type="scientific">Hydrogenophaga crassostreae</name>
    <dbReference type="NCBI Taxonomy" id="1763535"/>
    <lineage>
        <taxon>Bacteria</taxon>
        <taxon>Pseudomonadati</taxon>
        <taxon>Pseudomonadota</taxon>
        <taxon>Betaproteobacteria</taxon>
        <taxon>Burkholderiales</taxon>
        <taxon>Comamonadaceae</taxon>
        <taxon>Hydrogenophaga</taxon>
    </lineage>
</organism>
<dbReference type="EMBL" id="CP017476">
    <property type="protein sequence ID" value="AOW11891.1"/>
    <property type="molecule type" value="Genomic_DNA"/>
</dbReference>
<dbReference type="InterPro" id="IPR003400">
    <property type="entry name" value="ExbD"/>
</dbReference>
<dbReference type="Gene3D" id="3.30.420.270">
    <property type="match status" value="1"/>
</dbReference>
<evidence type="ECO:0000256" key="5">
    <source>
        <dbReference type="ARBA" id="ARBA00022989"/>
    </source>
</evidence>
<keyword evidence="11" id="KW-1185">Reference proteome</keyword>
<evidence type="ECO:0000256" key="3">
    <source>
        <dbReference type="ARBA" id="ARBA00022475"/>
    </source>
</evidence>
<evidence type="ECO:0000256" key="4">
    <source>
        <dbReference type="ARBA" id="ARBA00022692"/>
    </source>
</evidence>
<dbReference type="OrthoDB" id="9798629at2"/>
<proteinExistence type="inferred from homology"/>
<keyword evidence="5 8" id="KW-1133">Transmembrane helix</keyword>
<dbReference type="Pfam" id="PF02472">
    <property type="entry name" value="ExbD"/>
    <property type="match status" value="1"/>
</dbReference>
<reference evidence="10 11" key="1">
    <citation type="submission" date="2016-02" db="EMBL/GenBank/DDBJ databases">
        <title>Draft genome sequence of Hydrogenophaga sp. LPB0072.</title>
        <authorList>
            <person name="Shin S.-K."/>
            <person name="Yi H."/>
        </authorList>
    </citation>
    <scope>NUCLEOTIDE SEQUENCE [LARGE SCALE GENOMIC DNA]</scope>
    <source>
        <strain evidence="10 11">LPB0072</strain>
    </source>
</reference>
<dbReference type="GO" id="GO:0005886">
    <property type="term" value="C:plasma membrane"/>
    <property type="evidence" value="ECO:0007669"/>
    <property type="project" value="UniProtKB-SubCell"/>
</dbReference>
<evidence type="ECO:0000313" key="12">
    <source>
        <dbReference type="Proteomes" id="UP000185680"/>
    </source>
</evidence>
<evidence type="ECO:0000313" key="10">
    <source>
        <dbReference type="EMBL" id="OAD43840.1"/>
    </source>
</evidence>
<dbReference type="GO" id="GO:0022857">
    <property type="term" value="F:transmembrane transporter activity"/>
    <property type="evidence" value="ECO:0007669"/>
    <property type="project" value="InterPro"/>
</dbReference>
<evidence type="ECO:0000313" key="11">
    <source>
        <dbReference type="Proteomes" id="UP000185657"/>
    </source>
</evidence>
<comment type="similarity">
    <text evidence="2 7">Belongs to the ExbD/TolR family.</text>
</comment>
<protein>
    <recommendedName>
        <fullName evidence="13">Biopolymer transporter ExbD</fullName>
    </recommendedName>
</protein>
<name>A0A163CNH5_9BURK</name>
<dbReference type="Proteomes" id="UP000185657">
    <property type="component" value="Unassembled WGS sequence"/>
</dbReference>
<evidence type="ECO:0008006" key="13">
    <source>
        <dbReference type="Google" id="ProtNLM"/>
    </source>
</evidence>
<dbReference type="AlphaFoldDB" id="A0A163CNH5"/>
<feature type="transmembrane region" description="Helical" evidence="8">
    <location>
        <begin position="20"/>
        <end position="41"/>
    </location>
</feature>
<dbReference type="PANTHER" id="PTHR30558">
    <property type="entry name" value="EXBD MEMBRANE COMPONENT OF PMF-DRIVEN MACROMOLECULE IMPORT SYSTEM"/>
    <property type="match status" value="1"/>
</dbReference>
<dbReference type="PANTHER" id="PTHR30558:SF7">
    <property type="entry name" value="TOL-PAL SYSTEM PROTEIN TOLR"/>
    <property type="match status" value="1"/>
</dbReference>
<dbReference type="GO" id="GO:0015031">
    <property type="term" value="P:protein transport"/>
    <property type="evidence" value="ECO:0007669"/>
    <property type="project" value="UniProtKB-KW"/>
</dbReference>
<sequence>MGFGRLEKPTGHRPMSEINVTPLVDVMLVLLVIFIITAPLMTSQLDLELPKTPTPVAEKVQETDAFVAIAIDATGQVYWDDAAVDEAGLGARLAQTGKTNAATELRLRADTAVPYGQVVRLIAMAQAAGLSRIGFMADPATGEPQPLVPRKP</sequence>
<keyword evidence="6 8" id="KW-0472">Membrane</keyword>
<dbReference type="KEGG" id="hyl:LPB072_02425"/>
<evidence type="ECO:0000256" key="6">
    <source>
        <dbReference type="ARBA" id="ARBA00023136"/>
    </source>
</evidence>
<dbReference type="STRING" id="1763535.LPB072_02425"/>
<keyword evidence="3" id="KW-1003">Cell membrane</keyword>
<dbReference type="EMBL" id="LVWD01000002">
    <property type="protein sequence ID" value="OAD43840.1"/>
    <property type="molecule type" value="Genomic_DNA"/>
</dbReference>
<reference evidence="9 12" key="2">
    <citation type="submission" date="2016-10" db="EMBL/GenBank/DDBJ databases">
        <title>Hydorgenophaga sp. LPB0072 isolated from gastropod.</title>
        <authorList>
            <person name="Kim E."/>
            <person name="Yi H."/>
        </authorList>
    </citation>
    <scope>NUCLEOTIDE SEQUENCE [LARGE SCALE GENOMIC DNA]</scope>
    <source>
        <strain evidence="9 12">LPB0072</strain>
    </source>
</reference>
<dbReference type="Proteomes" id="UP000185680">
    <property type="component" value="Chromosome"/>
</dbReference>
<accession>A0A163CNH5</accession>
<evidence type="ECO:0000256" key="2">
    <source>
        <dbReference type="ARBA" id="ARBA00005811"/>
    </source>
</evidence>